<name>A0ABT9PMM3_9HYPH</name>
<protein>
    <submittedName>
        <fullName evidence="2">Uncharacterized protein</fullName>
    </submittedName>
</protein>
<dbReference type="Proteomes" id="UP001241472">
    <property type="component" value="Unassembled WGS sequence"/>
</dbReference>
<dbReference type="EMBL" id="JAUSRF010000001">
    <property type="protein sequence ID" value="MDP9835461.1"/>
    <property type="molecule type" value="Genomic_DNA"/>
</dbReference>
<organism evidence="2 3">
    <name type="scientific">Neorhizobium huautlense</name>
    <dbReference type="NCBI Taxonomy" id="67774"/>
    <lineage>
        <taxon>Bacteria</taxon>
        <taxon>Pseudomonadati</taxon>
        <taxon>Pseudomonadota</taxon>
        <taxon>Alphaproteobacteria</taxon>
        <taxon>Hyphomicrobiales</taxon>
        <taxon>Rhizobiaceae</taxon>
        <taxon>Rhizobium/Agrobacterium group</taxon>
        <taxon>Neorhizobium</taxon>
    </lineage>
</organism>
<proteinExistence type="predicted"/>
<gene>
    <name evidence="2" type="ORF">J2T09_000202</name>
</gene>
<dbReference type="RefSeq" id="WP_306830123.1">
    <property type="nucleotide sequence ID" value="NZ_JAUSRF010000001.1"/>
</dbReference>
<feature type="region of interest" description="Disordered" evidence="1">
    <location>
        <begin position="90"/>
        <end position="114"/>
    </location>
</feature>
<sequence>MAGLPETIMPSEQLRHKKARRWHCLMLAGLFLLPAATAFGGPADYPSASLQPGLTPGWNAYPNQLDIDAPEDEAQSGITEAGTPVIKRNEDEFPAEGRNVLPDLDSLPGPNGEPQPFDYDNSATAHDAIRGKNTWMFWGEGNEIFWNWVQQAWLWSDGFSRSAGFPRPWHTLAQGSHSH</sequence>
<accession>A0ABT9PMM3</accession>
<comment type="caution">
    <text evidence="2">The sequence shown here is derived from an EMBL/GenBank/DDBJ whole genome shotgun (WGS) entry which is preliminary data.</text>
</comment>
<evidence type="ECO:0000313" key="3">
    <source>
        <dbReference type="Proteomes" id="UP001241472"/>
    </source>
</evidence>
<keyword evidence="3" id="KW-1185">Reference proteome</keyword>
<reference evidence="2 3" key="1">
    <citation type="submission" date="2023-07" db="EMBL/GenBank/DDBJ databases">
        <title>Sorghum-associated microbial communities from plants grown in Nebraska, USA.</title>
        <authorList>
            <person name="Schachtman D."/>
        </authorList>
    </citation>
    <scope>NUCLEOTIDE SEQUENCE [LARGE SCALE GENOMIC DNA]</scope>
    <source>
        <strain evidence="2 3">DS1307</strain>
    </source>
</reference>
<evidence type="ECO:0000256" key="1">
    <source>
        <dbReference type="SAM" id="MobiDB-lite"/>
    </source>
</evidence>
<evidence type="ECO:0000313" key="2">
    <source>
        <dbReference type="EMBL" id="MDP9835461.1"/>
    </source>
</evidence>